<organism evidence="10 11">
    <name type="scientific">Tritrichomonas musculus</name>
    <dbReference type="NCBI Taxonomy" id="1915356"/>
    <lineage>
        <taxon>Eukaryota</taxon>
        <taxon>Metamonada</taxon>
        <taxon>Parabasalia</taxon>
        <taxon>Tritrichomonadida</taxon>
        <taxon>Tritrichomonadidae</taxon>
        <taxon>Tritrichomonas</taxon>
    </lineage>
</organism>
<dbReference type="EC" id="3.4.19.12" evidence="8"/>
<dbReference type="PROSITE" id="PS52048">
    <property type="entry name" value="UCH_DOMAIN"/>
    <property type="match status" value="1"/>
</dbReference>
<evidence type="ECO:0000256" key="3">
    <source>
        <dbReference type="ARBA" id="ARBA00022670"/>
    </source>
</evidence>
<dbReference type="SUPFAM" id="SSF54001">
    <property type="entry name" value="Cysteine proteinases"/>
    <property type="match status" value="1"/>
</dbReference>
<dbReference type="Proteomes" id="UP001470230">
    <property type="component" value="Unassembled WGS sequence"/>
</dbReference>
<evidence type="ECO:0000256" key="8">
    <source>
        <dbReference type="RuleBase" id="RU361215"/>
    </source>
</evidence>
<keyword evidence="4 7" id="KW-0833">Ubl conjugation pathway</keyword>
<evidence type="ECO:0000256" key="1">
    <source>
        <dbReference type="ARBA" id="ARBA00000707"/>
    </source>
</evidence>
<dbReference type="EMBL" id="JAPFFF010000001">
    <property type="protein sequence ID" value="KAK8899535.1"/>
    <property type="molecule type" value="Genomic_DNA"/>
</dbReference>
<dbReference type="InterPro" id="IPR001578">
    <property type="entry name" value="Peptidase_C12_UCH"/>
</dbReference>
<accession>A0ABR2L848</accession>
<comment type="caution">
    <text evidence="10">The sequence shown here is derived from an EMBL/GenBank/DDBJ whole genome shotgun (WGS) entry which is preliminary data.</text>
</comment>
<dbReference type="Gene3D" id="3.40.532.10">
    <property type="entry name" value="Peptidase C12, ubiquitin carboxyl-terminal hydrolase"/>
    <property type="match status" value="1"/>
</dbReference>
<evidence type="ECO:0000313" key="10">
    <source>
        <dbReference type="EMBL" id="KAK8899535.1"/>
    </source>
</evidence>
<evidence type="ECO:0000256" key="2">
    <source>
        <dbReference type="ARBA" id="ARBA00009326"/>
    </source>
</evidence>
<dbReference type="Pfam" id="PF01088">
    <property type="entry name" value="Peptidase_C12"/>
    <property type="match status" value="1"/>
</dbReference>
<keyword evidence="11" id="KW-1185">Reference proteome</keyword>
<dbReference type="InterPro" id="IPR038765">
    <property type="entry name" value="Papain-like_cys_pep_sf"/>
</dbReference>
<evidence type="ECO:0000313" key="11">
    <source>
        <dbReference type="Proteomes" id="UP001470230"/>
    </source>
</evidence>
<keyword evidence="3 7" id="KW-0645">Protease</keyword>
<dbReference type="PRINTS" id="PR00707">
    <property type="entry name" value="UBCTHYDRLASE"/>
</dbReference>
<dbReference type="InterPro" id="IPR036959">
    <property type="entry name" value="Peptidase_C12_UCH_sf"/>
</dbReference>
<name>A0ABR2L848_9EUKA</name>
<evidence type="ECO:0000256" key="5">
    <source>
        <dbReference type="ARBA" id="ARBA00022801"/>
    </source>
</evidence>
<dbReference type="GO" id="GO:0016787">
    <property type="term" value="F:hydrolase activity"/>
    <property type="evidence" value="ECO:0007669"/>
    <property type="project" value="UniProtKB-KW"/>
</dbReference>
<feature type="active site" description="Proton donor" evidence="7">
    <location>
        <position position="167"/>
    </location>
</feature>
<reference evidence="10 11" key="1">
    <citation type="submission" date="2024-04" db="EMBL/GenBank/DDBJ databases">
        <title>Tritrichomonas musculus Genome.</title>
        <authorList>
            <person name="Alves-Ferreira E."/>
            <person name="Grigg M."/>
            <person name="Lorenzi H."/>
            <person name="Galac M."/>
        </authorList>
    </citation>
    <scope>NUCLEOTIDE SEQUENCE [LARGE SCALE GENOMIC DNA]</scope>
    <source>
        <strain evidence="10 11">EAF2021</strain>
    </source>
</reference>
<feature type="active site" description="Nucleophile" evidence="7">
    <location>
        <position position="96"/>
    </location>
</feature>
<feature type="site" description="Transition state stabilizer" evidence="7">
    <location>
        <position position="90"/>
    </location>
</feature>
<keyword evidence="6 7" id="KW-0788">Thiol protease</keyword>
<evidence type="ECO:0000256" key="4">
    <source>
        <dbReference type="ARBA" id="ARBA00022786"/>
    </source>
</evidence>
<evidence type="ECO:0000259" key="9">
    <source>
        <dbReference type="PROSITE" id="PS52048"/>
    </source>
</evidence>
<comment type="similarity">
    <text evidence="2 7 8">Belongs to the peptidase C12 family.</text>
</comment>
<feature type="domain" description="UCH catalytic" evidence="9">
    <location>
        <begin position="6"/>
        <end position="226"/>
    </location>
</feature>
<evidence type="ECO:0000256" key="6">
    <source>
        <dbReference type="ARBA" id="ARBA00022807"/>
    </source>
</evidence>
<dbReference type="PANTHER" id="PTHR10589">
    <property type="entry name" value="UBIQUITIN CARBOXYL-TERMINAL HYDROLASE"/>
    <property type="match status" value="1"/>
</dbReference>
<feature type="site" description="Important for enzyme activity" evidence="7">
    <location>
        <position position="182"/>
    </location>
</feature>
<evidence type="ECO:0000256" key="7">
    <source>
        <dbReference type="PROSITE-ProRule" id="PRU01393"/>
    </source>
</evidence>
<protein>
    <recommendedName>
        <fullName evidence="8">Ubiquitin carboxyl-terminal hydrolase</fullName>
        <ecNumber evidence="8">3.4.19.12</ecNumber>
    </recommendedName>
</protein>
<comment type="catalytic activity">
    <reaction evidence="1 7 8">
        <text>Thiol-dependent hydrolysis of ester, thioester, amide, peptide and isopeptide bonds formed by the C-terminal Gly of ubiquitin (a 76-residue protein attached to proteins as an intracellular targeting signal).</text>
        <dbReference type="EC" id="3.4.19.12"/>
    </reaction>
</comment>
<dbReference type="PANTHER" id="PTHR10589:SF17">
    <property type="entry name" value="UBIQUITIN CARBOXYL-TERMINAL HYDROLASE"/>
    <property type="match status" value="1"/>
</dbReference>
<proteinExistence type="inferred from homology"/>
<gene>
    <name evidence="10" type="ORF">M9Y10_001851</name>
</gene>
<keyword evidence="5 7" id="KW-0378">Hydrolase</keyword>
<sequence length="230" mass="26017">MSDEKTVTPLTSDPKAFAEYAEKLGLDLNSASFYDIYGFDADLYEFTPKPVYSVIFLFSIGEKDGFLETRYKKPLPEDQIPTPRPWFSLQTVHNACGTMAILHSILNNLEHIKIKPDSWLSKFVEKTAKMTPEQRAKLIHNDDTLFSFHEQTAKNSDVAIPEKVAEHFVAFTEVGGKLWELDGRKPQPICHGEVKDVLAESLAYIQKEFMPNLANSLMVSLISFSKPPSE</sequence>